<dbReference type="AlphaFoldDB" id="Q12L56"/>
<dbReference type="Proteomes" id="UP000001982">
    <property type="component" value="Chromosome"/>
</dbReference>
<dbReference type="PROSITE" id="PS51257">
    <property type="entry name" value="PROKAR_LIPOPROTEIN"/>
    <property type="match status" value="1"/>
</dbReference>
<dbReference type="RefSeq" id="WP_011496971.1">
    <property type="nucleotide sequence ID" value="NC_007954.1"/>
</dbReference>
<reference evidence="1 2" key="1">
    <citation type="submission" date="2006-03" db="EMBL/GenBank/DDBJ databases">
        <title>Complete sequence of Shewanella denitrificans OS217.</title>
        <authorList>
            <consortium name="US DOE Joint Genome Institute"/>
            <person name="Copeland A."/>
            <person name="Lucas S."/>
            <person name="Lapidus A."/>
            <person name="Barry K."/>
            <person name="Detter J.C."/>
            <person name="Glavina del Rio T."/>
            <person name="Hammon N."/>
            <person name="Israni S."/>
            <person name="Dalin E."/>
            <person name="Tice H."/>
            <person name="Pitluck S."/>
            <person name="Brettin T."/>
            <person name="Bruce D."/>
            <person name="Han C."/>
            <person name="Tapia R."/>
            <person name="Gilna P."/>
            <person name="Kiss H."/>
            <person name="Schmutz J."/>
            <person name="Larimer F."/>
            <person name="Land M."/>
            <person name="Hauser L."/>
            <person name="Kyrpides N."/>
            <person name="Lykidis A."/>
            <person name="Richardson P."/>
        </authorList>
    </citation>
    <scope>NUCLEOTIDE SEQUENCE [LARGE SCALE GENOMIC DNA]</scope>
    <source>
        <strain evidence="2">OS217 / ATCC BAA-1090 / DSM 15013</strain>
    </source>
</reference>
<evidence type="ECO:0000313" key="2">
    <source>
        <dbReference type="Proteomes" id="UP000001982"/>
    </source>
</evidence>
<dbReference type="STRING" id="318161.Sden_2541"/>
<name>Q12L56_SHEDO</name>
<sequence length="130" mass="13865">MSFISLRNLSCGAVTLLITACAGDYGFKSNLDPKAINDYFKPSEVTVFDANSSPSAPFKRLKLVSGETCQIKENDAPASIADARTLARRAAADLGANGIIIQSCQLIEVPEQDCVSRALCVAQAIKINQQ</sequence>
<organism evidence="1 2">
    <name type="scientific">Shewanella denitrificans (strain OS217 / ATCC BAA-1090 / DSM 15013)</name>
    <dbReference type="NCBI Taxonomy" id="318161"/>
    <lineage>
        <taxon>Bacteria</taxon>
        <taxon>Pseudomonadati</taxon>
        <taxon>Pseudomonadota</taxon>
        <taxon>Gammaproteobacteria</taxon>
        <taxon>Alteromonadales</taxon>
        <taxon>Shewanellaceae</taxon>
        <taxon>Shewanella</taxon>
    </lineage>
</organism>
<gene>
    <name evidence="1" type="ordered locus">Sden_2541</name>
</gene>
<keyword evidence="2" id="KW-1185">Reference proteome</keyword>
<protein>
    <submittedName>
        <fullName evidence="1">Lipoprotein, putative</fullName>
    </submittedName>
</protein>
<dbReference type="GO" id="GO:0035556">
    <property type="term" value="P:intracellular signal transduction"/>
    <property type="evidence" value="ECO:0007669"/>
    <property type="project" value="InterPro"/>
</dbReference>
<dbReference type="KEGG" id="sdn:Sden_2541"/>
<dbReference type="EMBL" id="CP000302">
    <property type="protein sequence ID" value="ABE55820.1"/>
    <property type="molecule type" value="Genomic_DNA"/>
</dbReference>
<proteinExistence type="predicted"/>
<dbReference type="Pfam" id="PF16358">
    <property type="entry name" value="RcsF"/>
    <property type="match status" value="1"/>
</dbReference>
<dbReference type="InterPro" id="IPR030852">
    <property type="entry name" value="RcsF"/>
</dbReference>
<dbReference type="eggNOG" id="ENOG50331V8">
    <property type="taxonomic scope" value="Bacteria"/>
</dbReference>
<dbReference type="OrthoDB" id="6399623at2"/>
<keyword evidence="1" id="KW-0449">Lipoprotein</keyword>
<dbReference type="HOGENOM" id="CLU_142248_0_0_6"/>
<dbReference type="GO" id="GO:0009279">
    <property type="term" value="C:cell outer membrane"/>
    <property type="evidence" value="ECO:0007669"/>
    <property type="project" value="InterPro"/>
</dbReference>
<accession>Q12L56</accession>
<dbReference type="Gene3D" id="3.30.110.70">
    <property type="entry name" value="Hypothetical protein apc22750. Chain B"/>
    <property type="match status" value="1"/>
</dbReference>
<evidence type="ECO:0000313" key="1">
    <source>
        <dbReference type="EMBL" id="ABE55820.1"/>
    </source>
</evidence>